<gene>
    <name evidence="7" type="primary">LOC107558631</name>
</gene>
<dbReference type="AlphaFoldDB" id="A0A672LAI0"/>
<evidence type="ECO:0000256" key="2">
    <source>
        <dbReference type="ARBA" id="ARBA00022525"/>
    </source>
</evidence>
<dbReference type="InterPro" id="IPR000884">
    <property type="entry name" value="TSP1_rpt"/>
</dbReference>
<proteinExistence type="predicted"/>
<dbReference type="GO" id="GO:0006508">
    <property type="term" value="P:proteolysis"/>
    <property type="evidence" value="ECO:0007669"/>
    <property type="project" value="TreeGrafter"/>
</dbReference>
<dbReference type="InterPro" id="IPR010909">
    <property type="entry name" value="PLAC"/>
</dbReference>
<evidence type="ECO:0000256" key="3">
    <source>
        <dbReference type="ARBA" id="ARBA00022729"/>
    </source>
</evidence>
<dbReference type="Proteomes" id="UP000472262">
    <property type="component" value="Unassembled WGS sequence"/>
</dbReference>
<dbReference type="SUPFAM" id="SSF82895">
    <property type="entry name" value="TSP-1 type 1 repeat"/>
    <property type="match status" value="3"/>
</dbReference>
<protein>
    <submittedName>
        <fullName evidence="7">ADAM metallopeptidase with thrombospondin type 1 motif 16</fullName>
    </submittedName>
</protein>
<name>A0A672LAI0_SINGR</name>
<accession>A0A672LAI0</accession>
<dbReference type="PANTHER" id="PTHR13723">
    <property type="entry name" value="ADAMTS A DISINTEGRIN AND METALLOPROTEASE WITH THROMBOSPONDIN MOTIFS PROTEASE"/>
    <property type="match status" value="1"/>
</dbReference>
<dbReference type="InterPro" id="IPR050439">
    <property type="entry name" value="ADAMTS_ADAMTS-like"/>
</dbReference>
<dbReference type="GO" id="GO:0004222">
    <property type="term" value="F:metalloendopeptidase activity"/>
    <property type="evidence" value="ECO:0007669"/>
    <property type="project" value="TreeGrafter"/>
</dbReference>
<dbReference type="Ensembl" id="ENSSGRT00000021148.1">
    <property type="protein sequence ID" value="ENSSGRP00000019572.1"/>
    <property type="gene ID" value="ENSSGRG00000011867.1"/>
</dbReference>
<evidence type="ECO:0000256" key="4">
    <source>
        <dbReference type="ARBA" id="ARBA00022737"/>
    </source>
</evidence>
<dbReference type="PANTHER" id="PTHR13723:SF281">
    <property type="entry name" value="PAPILIN"/>
    <property type="match status" value="1"/>
</dbReference>
<evidence type="ECO:0000313" key="8">
    <source>
        <dbReference type="Proteomes" id="UP000472262"/>
    </source>
</evidence>
<evidence type="ECO:0000313" key="7">
    <source>
        <dbReference type="Ensembl" id="ENSSGRP00000019572.1"/>
    </source>
</evidence>
<dbReference type="PROSITE" id="PS50092">
    <property type="entry name" value="TSP1"/>
    <property type="match status" value="3"/>
</dbReference>
<dbReference type="Gene3D" id="2.20.100.10">
    <property type="entry name" value="Thrombospondin type-1 (TSP1) repeat"/>
    <property type="match status" value="3"/>
</dbReference>
<keyword evidence="3" id="KW-0732">Signal</keyword>
<dbReference type="FunFam" id="2.20.100.10:FF:000005">
    <property type="entry name" value="ADAM metallopeptidase with thrombospondin type 1 motif 9"/>
    <property type="match status" value="1"/>
</dbReference>
<reference evidence="7" key="2">
    <citation type="submission" date="2025-09" db="UniProtKB">
        <authorList>
            <consortium name="Ensembl"/>
        </authorList>
    </citation>
    <scope>IDENTIFICATION</scope>
</reference>
<organism evidence="7 8">
    <name type="scientific">Sinocyclocheilus grahami</name>
    <name type="common">Dianchi golden-line fish</name>
    <name type="synonym">Barbus grahami</name>
    <dbReference type="NCBI Taxonomy" id="75366"/>
    <lineage>
        <taxon>Eukaryota</taxon>
        <taxon>Metazoa</taxon>
        <taxon>Chordata</taxon>
        <taxon>Craniata</taxon>
        <taxon>Vertebrata</taxon>
        <taxon>Euteleostomi</taxon>
        <taxon>Actinopterygii</taxon>
        <taxon>Neopterygii</taxon>
        <taxon>Teleostei</taxon>
        <taxon>Ostariophysi</taxon>
        <taxon>Cypriniformes</taxon>
        <taxon>Cyprinidae</taxon>
        <taxon>Cyprininae</taxon>
        <taxon>Sinocyclocheilus</taxon>
    </lineage>
</organism>
<evidence type="ECO:0000256" key="5">
    <source>
        <dbReference type="SAM" id="MobiDB-lite"/>
    </source>
</evidence>
<dbReference type="PROSITE" id="PS50900">
    <property type="entry name" value="PLAC"/>
    <property type="match status" value="1"/>
</dbReference>
<dbReference type="GO" id="GO:0030198">
    <property type="term" value="P:extracellular matrix organization"/>
    <property type="evidence" value="ECO:0007669"/>
    <property type="project" value="TreeGrafter"/>
</dbReference>
<feature type="domain" description="PLAC" evidence="6">
    <location>
        <begin position="223"/>
        <end position="260"/>
    </location>
</feature>
<keyword evidence="8" id="KW-1185">Reference proteome</keyword>
<evidence type="ECO:0000256" key="1">
    <source>
        <dbReference type="ARBA" id="ARBA00004613"/>
    </source>
</evidence>
<evidence type="ECO:0000259" key="6">
    <source>
        <dbReference type="PROSITE" id="PS50900"/>
    </source>
</evidence>
<dbReference type="InterPro" id="IPR036383">
    <property type="entry name" value="TSP1_rpt_sf"/>
</dbReference>
<comment type="subcellular location">
    <subcellularLocation>
        <location evidence="1">Secreted</location>
    </subcellularLocation>
</comment>
<dbReference type="SMART" id="SM00209">
    <property type="entry name" value="TSP1"/>
    <property type="match status" value="3"/>
</dbReference>
<dbReference type="GO" id="GO:0031012">
    <property type="term" value="C:extracellular matrix"/>
    <property type="evidence" value="ECO:0007669"/>
    <property type="project" value="TreeGrafter"/>
</dbReference>
<keyword evidence="4" id="KW-0677">Repeat</keyword>
<sequence>MSGVHNHRRLTDRPATHTAAHRSGALDPGRRLVLNHTTLWQSTMHHMSTYSSCSRKCGKGVMKRAVACVSSGSYSRVLPDASCAALPKPSSQETCVIKRCHKQRKAHWDMGVWSECSVSCGWGVQQRHIQCRQSFGNRSTMVHPQRCASLTRPNATQPCHPRVCSHWEISTNWSTCSRSCGEGVQTREVRCLTADKQHNTACDLDSKPAHERSCNTIPCSPFEDENCKDRRHNCVMVVQARLCVYSYYKTACCASCTQSAQRAKRH</sequence>
<keyword evidence="2" id="KW-0964">Secreted</keyword>
<dbReference type="Pfam" id="PF19030">
    <property type="entry name" value="TSP1_ADAMTS"/>
    <property type="match status" value="3"/>
</dbReference>
<dbReference type="Pfam" id="PF08686">
    <property type="entry name" value="PLAC"/>
    <property type="match status" value="1"/>
</dbReference>
<dbReference type="GO" id="GO:0005576">
    <property type="term" value="C:extracellular region"/>
    <property type="evidence" value="ECO:0007669"/>
    <property type="project" value="UniProtKB-SubCell"/>
</dbReference>
<reference evidence="7" key="1">
    <citation type="submission" date="2025-08" db="UniProtKB">
        <authorList>
            <consortium name="Ensembl"/>
        </authorList>
    </citation>
    <scope>IDENTIFICATION</scope>
</reference>
<feature type="region of interest" description="Disordered" evidence="5">
    <location>
        <begin position="1"/>
        <end position="27"/>
    </location>
</feature>